<dbReference type="HOGENOM" id="CLU_1994757_0_0_1"/>
<reference evidence="2" key="3">
    <citation type="submission" date="2015-06" db="UniProtKB">
        <authorList>
            <consortium name="EnsemblMetazoa"/>
        </authorList>
    </citation>
    <scope>IDENTIFICATION</scope>
</reference>
<name>R7VGQ7_CAPTE</name>
<gene>
    <name evidence="1" type="ORF">CAPTEDRAFT_197669</name>
</gene>
<dbReference type="EMBL" id="AMQN01003886">
    <property type="status" value="NOT_ANNOTATED_CDS"/>
    <property type="molecule type" value="Genomic_DNA"/>
</dbReference>
<keyword evidence="3" id="KW-1185">Reference proteome</keyword>
<evidence type="ECO:0000313" key="3">
    <source>
        <dbReference type="Proteomes" id="UP000014760"/>
    </source>
</evidence>
<reference evidence="3" key="1">
    <citation type="submission" date="2012-12" db="EMBL/GenBank/DDBJ databases">
        <authorList>
            <person name="Hellsten U."/>
            <person name="Grimwood J."/>
            <person name="Chapman J.A."/>
            <person name="Shapiro H."/>
            <person name="Aerts A."/>
            <person name="Otillar R.P."/>
            <person name="Terry A.Y."/>
            <person name="Boore J.L."/>
            <person name="Simakov O."/>
            <person name="Marletaz F."/>
            <person name="Cho S.-J."/>
            <person name="Edsinger-Gonzales E."/>
            <person name="Havlak P."/>
            <person name="Kuo D.-H."/>
            <person name="Larsson T."/>
            <person name="Lv J."/>
            <person name="Arendt D."/>
            <person name="Savage R."/>
            <person name="Osoegawa K."/>
            <person name="de Jong P."/>
            <person name="Lindberg D.R."/>
            <person name="Seaver E.C."/>
            <person name="Weisblat D.A."/>
            <person name="Putnam N.H."/>
            <person name="Grigoriev I.V."/>
            <person name="Rokhsar D.S."/>
        </authorList>
    </citation>
    <scope>NUCLEOTIDE SEQUENCE</scope>
    <source>
        <strain evidence="3">I ESC-2004</strain>
    </source>
</reference>
<dbReference type="EMBL" id="KB292163">
    <property type="protein sequence ID" value="ELU18028.1"/>
    <property type="molecule type" value="Genomic_DNA"/>
</dbReference>
<dbReference type="Proteomes" id="UP000014760">
    <property type="component" value="Unassembled WGS sequence"/>
</dbReference>
<dbReference type="AlphaFoldDB" id="R7VGQ7"/>
<dbReference type="EnsemblMetazoa" id="CapteT197669">
    <property type="protein sequence ID" value="CapteP197669"/>
    <property type="gene ID" value="CapteG197669"/>
</dbReference>
<evidence type="ECO:0000313" key="1">
    <source>
        <dbReference type="EMBL" id="ELU18028.1"/>
    </source>
</evidence>
<protein>
    <submittedName>
        <fullName evidence="1 2">Uncharacterized protein</fullName>
    </submittedName>
</protein>
<accession>R7VGQ7</accession>
<evidence type="ECO:0000313" key="2">
    <source>
        <dbReference type="EnsemblMetazoa" id="CapteP197669"/>
    </source>
</evidence>
<reference evidence="1 3" key="2">
    <citation type="journal article" date="2013" name="Nature">
        <title>Insights into bilaterian evolution from three spiralian genomes.</title>
        <authorList>
            <person name="Simakov O."/>
            <person name="Marletaz F."/>
            <person name="Cho S.J."/>
            <person name="Edsinger-Gonzales E."/>
            <person name="Havlak P."/>
            <person name="Hellsten U."/>
            <person name="Kuo D.H."/>
            <person name="Larsson T."/>
            <person name="Lv J."/>
            <person name="Arendt D."/>
            <person name="Savage R."/>
            <person name="Osoegawa K."/>
            <person name="de Jong P."/>
            <person name="Grimwood J."/>
            <person name="Chapman J.A."/>
            <person name="Shapiro H."/>
            <person name="Aerts A."/>
            <person name="Otillar R.P."/>
            <person name="Terry A.Y."/>
            <person name="Boore J.L."/>
            <person name="Grigoriev I.V."/>
            <person name="Lindberg D.R."/>
            <person name="Seaver E.C."/>
            <person name="Weisblat D.A."/>
            <person name="Putnam N.H."/>
            <person name="Rokhsar D.S."/>
        </authorList>
    </citation>
    <scope>NUCLEOTIDE SEQUENCE</scope>
    <source>
        <strain evidence="1 3">I ESC-2004</strain>
    </source>
</reference>
<organism evidence="1">
    <name type="scientific">Capitella teleta</name>
    <name type="common">Polychaete worm</name>
    <dbReference type="NCBI Taxonomy" id="283909"/>
    <lineage>
        <taxon>Eukaryota</taxon>
        <taxon>Metazoa</taxon>
        <taxon>Spiralia</taxon>
        <taxon>Lophotrochozoa</taxon>
        <taxon>Annelida</taxon>
        <taxon>Polychaeta</taxon>
        <taxon>Sedentaria</taxon>
        <taxon>Scolecida</taxon>
        <taxon>Capitellidae</taxon>
        <taxon>Capitella</taxon>
    </lineage>
</organism>
<proteinExistence type="predicted"/>
<sequence length="125" mass="14002">MMIGLLSDAWIPKELFSGKRRNSIGVNITSRSSPNLTGTSMACSLMLVVLVMYTGCTRVLLYFHLQHDSHSHISRNFETDLDAEEPALDKSQQAFRSKRHSSLSAVTSLLEAHGETKRQLIWPEA</sequence>